<name>A0A0F4YXY8_RASE3</name>
<feature type="transmembrane region" description="Helical" evidence="1">
    <location>
        <begin position="123"/>
        <end position="141"/>
    </location>
</feature>
<dbReference type="AlphaFoldDB" id="A0A0F4YXY8"/>
<proteinExistence type="predicted"/>
<keyword evidence="4" id="KW-1185">Reference proteome</keyword>
<accession>A0A0F4YXY8</accession>
<dbReference type="InterPro" id="IPR046529">
    <property type="entry name" value="DUF6594"/>
</dbReference>
<dbReference type="Proteomes" id="UP000053958">
    <property type="component" value="Unassembled WGS sequence"/>
</dbReference>
<feature type="transmembrane region" description="Helical" evidence="1">
    <location>
        <begin position="174"/>
        <end position="192"/>
    </location>
</feature>
<reference evidence="3 4" key="1">
    <citation type="submission" date="2015-04" db="EMBL/GenBank/DDBJ databases">
        <authorList>
            <person name="Heijne W.H."/>
            <person name="Fedorova N.D."/>
            <person name="Nierman W.C."/>
            <person name="Vollebregt A.W."/>
            <person name="Zhao Z."/>
            <person name="Wu L."/>
            <person name="Kumar M."/>
            <person name="Stam H."/>
            <person name="van den Berg M.A."/>
            <person name="Pel H.J."/>
        </authorList>
    </citation>
    <scope>NUCLEOTIDE SEQUENCE [LARGE SCALE GENOMIC DNA]</scope>
    <source>
        <strain evidence="3 4">CBS 393.64</strain>
    </source>
</reference>
<keyword evidence="1" id="KW-1133">Transmembrane helix</keyword>
<dbReference type="Pfam" id="PF20237">
    <property type="entry name" value="DUF6594"/>
    <property type="match status" value="1"/>
</dbReference>
<dbReference type="RefSeq" id="XP_013329577.1">
    <property type="nucleotide sequence ID" value="XM_013474123.1"/>
</dbReference>
<dbReference type="GeneID" id="25315367"/>
<evidence type="ECO:0000259" key="2">
    <source>
        <dbReference type="Pfam" id="PF20237"/>
    </source>
</evidence>
<evidence type="ECO:0000313" key="4">
    <source>
        <dbReference type="Proteomes" id="UP000053958"/>
    </source>
</evidence>
<dbReference type="OrthoDB" id="3546297at2759"/>
<dbReference type="EMBL" id="LASV01000117">
    <property type="protein sequence ID" value="KKA22965.1"/>
    <property type="molecule type" value="Genomic_DNA"/>
</dbReference>
<feature type="domain" description="DUF6594" evidence="2">
    <location>
        <begin position="84"/>
        <end position="187"/>
    </location>
</feature>
<sequence length="194" mass="21703">MGVVHEIITNNDARPDQMELARKLLSEYVSAIRDFDFMTEKQMKAEQNGTPDPFQITTKDLLGYYLMNDTEHCLLNDSRCQGKVSRPSEQHWKSDKYIYNILPGFSRGEYNTRIDLANFWERITMGLLGGLALIGPMLLMVLHKDLLTTLVTASVSTILFAVALSFFTQLQGQTVLASVAAYAAVLVVFVGSNS</sequence>
<evidence type="ECO:0000256" key="1">
    <source>
        <dbReference type="SAM" id="Phobius"/>
    </source>
</evidence>
<keyword evidence="1" id="KW-0812">Transmembrane</keyword>
<evidence type="ECO:0000313" key="3">
    <source>
        <dbReference type="EMBL" id="KKA22965.1"/>
    </source>
</evidence>
<comment type="caution">
    <text evidence="3">The sequence shown here is derived from an EMBL/GenBank/DDBJ whole genome shotgun (WGS) entry which is preliminary data.</text>
</comment>
<organism evidence="3 4">
    <name type="scientific">Rasamsonia emersonii (strain ATCC 16479 / CBS 393.64 / IMI 116815)</name>
    <dbReference type="NCBI Taxonomy" id="1408163"/>
    <lineage>
        <taxon>Eukaryota</taxon>
        <taxon>Fungi</taxon>
        <taxon>Dikarya</taxon>
        <taxon>Ascomycota</taxon>
        <taxon>Pezizomycotina</taxon>
        <taxon>Eurotiomycetes</taxon>
        <taxon>Eurotiomycetidae</taxon>
        <taxon>Eurotiales</taxon>
        <taxon>Trichocomaceae</taxon>
        <taxon>Rasamsonia</taxon>
    </lineage>
</organism>
<protein>
    <recommendedName>
        <fullName evidence="2">DUF6594 domain-containing protein</fullName>
    </recommendedName>
</protein>
<gene>
    <name evidence="3" type="ORF">T310_3016</name>
</gene>
<dbReference type="STRING" id="1408163.A0A0F4YXY8"/>
<feature type="transmembrane region" description="Helical" evidence="1">
    <location>
        <begin position="147"/>
        <end position="167"/>
    </location>
</feature>
<keyword evidence="1" id="KW-0472">Membrane</keyword>